<evidence type="ECO:0000313" key="2">
    <source>
        <dbReference type="EMBL" id="GAT61842.1"/>
    </source>
</evidence>
<dbReference type="AlphaFoldDB" id="A0A170YIV9"/>
<protein>
    <submittedName>
        <fullName evidence="2">Uncharacterized protein</fullName>
    </submittedName>
</protein>
<proteinExistence type="predicted"/>
<feature type="transmembrane region" description="Helical" evidence="1">
    <location>
        <begin position="43"/>
        <end position="61"/>
    </location>
</feature>
<evidence type="ECO:0000256" key="1">
    <source>
        <dbReference type="SAM" id="Phobius"/>
    </source>
</evidence>
<organism evidence="2 3">
    <name type="scientific">Paludibacter jiangxiensis</name>
    <dbReference type="NCBI Taxonomy" id="681398"/>
    <lineage>
        <taxon>Bacteria</taxon>
        <taxon>Pseudomonadati</taxon>
        <taxon>Bacteroidota</taxon>
        <taxon>Bacteroidia</taxon>
        <taxon>Bacteroidales</taxon>
        <taxon>Paludibacteraceae</taxon>
        <taxon>Paludibacter</taxon>
    </lineage>
</organism>
<keyword evidence="1" id="KW-1133">Transmembrane helix</keyword>
<feature type="transmembrane region" description="Helical" evidence="1">
    <location>
        <begin position="104"/>
        <end position="125"/>
    </location>
</feature>
<dbReference type="InterPro" id="IPR045692">
    <property type="entry name" value="DUF6057"/>
</dbReference>
<gene>
    <name evidence="2" type="ORF">PJIAN_1428</name>
</gene>
<keyword evidence="3" id="KW-1185">Reference proteome</keyword>
<dbReference type="Proteomes" id="UP000076586">
    <property type="component" value="Unassembled WGS sequence"/>
</dbReference>
<keyword evidence="1" id="KW-0812">Transmembrane</keyword>
<name>A0A170YIV9_9BACT</name>
<keyword evidence="1" id="KW-0472">Membrane</keyword>
<comment type="caution">
    <text evidence="2">The sequence shown here is derived from an EMBL/GenBank/DDBJ whole genome shotgun (WGS) entry which is preliminary data.</text>
</comment>
<dbReference type="EMBL" id="BDCR01000001">
    <property type="protein sequence ID" value="GAT61842.1"/>
    <property type="molecule type" value="Genomic_DNA"/>
</dbReference>
<evidence type="ECO:0000313" key="3">
    <source>
        <dbReference type="Proteomes" id="UP000076586"/>
    </source>
</evidence>
<feature type="transmembrane region" description="Helical" evidence="1">
    <location>
        <begin position="281"/>
        <end position="302"/>
    </location>
</feature>
<feature type="transmembrane region" description="Helical" evidence="1">
    <location>
        <begin position="165"/>
        <end position="183"/>
    </location>
</feature>
<dbReference type="Pfam" id="PF19529">
    <property type="entry name" value="DUF6057"/>
    <property type="match status" value="1"/>
</dbReference>
<reference evidence="3" key="1">
    <citation type="submission" date="2016-04" db="EMBL/GenBank/DDBJ databases">
        <title>Draft genome sequence of Paludibacter jiangxiensis strain NM7.</title>
        <authorList>
            <person name="Qiu Y."/>
            <person name="Matsuura N."/>
            <person name="Ohashi A."/>
            <person name="Tourlousse M.D."/>
            <person name="Sekiguchi Y."/>
        </authorList>
    </citation>
    <scope>NUCLEOTIDE SEQUENCE [LARGE SCALE GENOMIC DNA]</scope>
    <source>
        <strain evidence="3">NM7</strain>
    </source>
</reference>
<feature type="transmembrane region" description="Helical" evidence="1">
    <location>
        <begin position="314"/>
        <end position="333"/>
    </location>
</feature>
<reference evidence="3" key="2">
    <citation type="journal article" date="2017" name="Genome Announc.">
        <title>Draft genome sequence of Paludibacter jiangxiensis NM7(T), a propionate-producing fermentative bacterium.</title>
        <authorList>
            <person name="Qiu Y.-L."/>
            <person name="Tourlousse D.M."/>
            <person name="Matsuura N."/>
            <person name="Ohashi A."/>
            <person name="Sekiguchi Y."/>
        </authorList>
    </citation>
    <scope>NUCLEOTIDE SEQUENCE [LARGE SCALE GENOMIC DNA]</scope>
    <source>
        <strain evidence="3">NM7</strain>
    </source>
</reference>
<sequence>MWCYLNFGQCVFVCLSAMKSQKKKDGVKKKSLPFKNISDYTQFQLGCIALFVLLAFNLTSVQNDSVLKWIDEFSIFLPTSLFFSDCFRFAGGLLIYLGTFFTQFLYYPWLGSVAFILLLLAIQYLSIKAFRIPRHYFPLSFIPGLMLLLSVSDLGYVWMSLKSPGYFFSNALGTVSFLLLFIAYKRTLHLLLRLASLVFIVAIGYPLFGFYALFTGLIIVLYELFPFWRDKDAMRFVIVGVGLSAIVLIPQAYYYFAYSYMQQFYVYTAVLPRFFFNSAEFVLWIPFILLFLSFLLALLFLFRHSEVSPKPAKTAVVLSSIIYVCALIFTYVMSYQNENFMAEVKMAAAVDKGNWQKVTVIAGNMRGTPTRNVVLNNNLAIFKLGYNAGKGVMDINNVVPTPSVRPGMALLLMSGRSLFYNYGKINESYRWSMEGTVEFGLRVTYLKYMVKCALLNQEYALARKYNNVLSQTMFHRKWAEKYQRYIDDPRLVKEDKEMNAIRSLMQKGDSINIDFH</sequence>
<feature type="transmembrane region" description="Helical" evidence="1">
    <location>
        <begin position="73"/>
        <end position="98"/>
    </location>
</feature>
<feature type="transmembrane region" description="Helical" evidence="1">
    <location>
        <begin position="236"/>
        <end position="256"/>
    </location>
</feature>
<feature type="transmembrane region" description="Helical" evidence="1">
    <location>
        <begin position="137"/>
        <end position="159"/>
    </location>
</feature>
<accession>A0A170YIV9</accession>